<evidence type="ECO:0000313" key="3">
    <source>
        <dbReference type="Proteomes" id="UP000225608"/>
    </source>
</evidence>
<dbReference type="AlphaFoldDB" id="A0A2D1TYX6"/>
<keyword evidence="1" id="KW-1133">Transmembrane helix</keyword>
<dbReference type="Proteomes" id="UP000225608">
    <property type="component" value="Chromosome"/>
</dbReference>
<dbReference type="RefSeq" id="WP_099432530.1">
    <property type="nucleotide sequence ID" value="NZ_CP024160.1"/>
</dbReference>
<evidence type="ECO:0000256" key="1">
    <source>
        <dbReference type="SAM" id="Phobius"/>
    </source>
</evidence>
<feature type="transmembrane region" description="Helical" evidence="1">
    <location>
        <begin position="12"/>
        <end position="32"/>
    </location>
</feature>
<protein>
    <submittedName>
        <fullName evidence="2">Uncharacterized protein</fullName>
    </submittedName>
</protein>
<proteinExistence type="predicted"/>
<dbReference type="EMBL" id="CP024160">
    <property type="protein sequence ID" value="ATP54562.1"/>
    <property type="molecule type" value="Genomic_DNA"/>
</dbReference>
<sequence>MKPPHSTGRNVIAILAIPIVMLFLIVATPFSLGIASPFDLCGMVDAGSRATSLSFICRGVFYEDGIPTGIWRSKLPLLGQIDGQSPYFCLEPQTMNYLIDDQPLSSVTLVYDYMPNADERHMNQVLNKLLVQCGLTEEAGRTIDSDQQLKRTELRRVGKIKGRSGAAYWQAWAIRDKSEFGHSTYTVTVYTKDGIGDNIDDFASSKLGIPKTTKPANPDEIL</sequence>
<reference evidence="2 3" key="1">
    <citation type="submission" date="2017-10" db="EMBL/GenBank/DDBJ databases">
        <title>Complete genome sequence of Collinsella aerofaciens isolated from the gut of a healthy adult Indian.</title>
        <authorList>
            <person name="Bag S."/>
            <person name="Ghosh T.S."/>
            <person name="Das B."/>
        </authorList>
    </citation>
    <scope>NUCLEOTIDE SEQUENCE [LARGE SCALE GENOMIC DNA]</scope>
    <source>
        <strain evidence="3">indica</strain>
    </source>
</reference>
<name>A0A2D1TYX6_9ACTN</name>
<keyword evidence="1" id="KW-0812">Transmembrane</keyword>
<keyword evidence="1" id="KW-0472">Membrane</keyword>
<organism evidence="2 3">
    <name type="scientific">Collinsella aerofaciens</name>
    <dbReference type="NCBI Taxonomy" id="74426"/>
    <lineage>
        <taxon>Bacteria</taxon>
        <taxon>Bacillati</taxon>
        <taxon>Actinomycetota</taxon>
        <taxon>Coriobacteriia</taxon>
        <taxon>Coriobacteriales</taxon>
        <taxon>Coriobacteriaceae</taxon>
        <taxon>Collinsella</taxon>
    </lineage>
</organism>
<evidence type="ECO:0000313" key="2">
    <source>
        <dbReference type="EMBL" id="ATP54562.1"/>
    </source>
</evidence>
<dbReference type="KEGG" id="caer:CSV91_08495"/>
<gene>
    <name evidence="2" type="ORF">CSV91_08495</name>
</gene>
<accession>A0A2D1TYX6</accession>